<evidence type="ECO:0008006" key="7">
    <source>
        <dbReference type="Google" id="ProtNLM"/>
    </source>
</evidence>
<proteinExistence type="predicted"/>
<feature type="compositionally biased region" description="Acidic residues" evidence="1">
    <location>
        <begin position="163"/>
        <end position="177"/>
    </location>
</feature>
<protein>
    <recommendedName>
        <fullName evidence="7">Transposase MuDR plant domain-containing protein</fullName>
    </recommendedName>
</protein>
<dbReference type="AlphaFoldDB" id="A0A834H1W7"/>
<keyword evidence="6" id="KW-1185">Reference proteome</keyword>
<reference evidence="5" key="1">
    <citation type="submission" date="2019-11" db="EMBL/GenBank/DDBJ databases">
        <authorList>
            <person name="Liu Y."/>
            <person name="Hou J."/>
            <person name="Li T.-Q."/>
            <person name="Guan C.-H."/>
            <person name="Wu X."/>
            <person name="Wu H.-Z."/>
            <person name="Ling F."/>
            <person name="Zhang R."/>
            <person name="Shi X.-G."/>
            <person name="Ren J.-P."/>
            <person name="Chen E.-F."/>
            <person name="Sun J.-M."/>
        </authorList>
    </citation>
    <scope>NUCLEOTIDE SEQUENCE</scope>
    <source>
        <strain evidence="5">Adult_tree_wgs_1</strain>
        <tissue evidence="5">Leaves</tissue>
    </source>
</reference>
<dbReference type="PANTHER" id="PTHR31973:SF187">
    <property type="entry name" value="MUTATOR TRANSPOSASE MUDRA PROTEIN"/>
    <property type="match status" value="1"/>
</dbReference>
<keyword evidence="2" id="KW-1133">Transmembrane helix</keyword>
<evidence type="ECO:0000256" key="2">
    <source>
        <dbReference type="SAM" id="Phobius"/>
    </source>
</evidence>
<accession>A0A834H1W7</accession>
<comment type="caution">
    <text evidence="5">The sequence shown here is derived from an EMBL/GenBank/DDBJ whole genome shotgun (WGS) entry which is preliminary data.</text>
</comment>
<dbReference type="EMBL" id="WJXA01000005">
    <property type="protein sequence ID" value="KAF7143852.1"/>
    <property type="molecule type" value="Genomic_DNA"/>
</dbReference>
<sequence>MPRNREKTLGGHFTIQIHHGGKFFNRPTIRYEGGCVESCEKCDPDVMSLILLVILSGIGVHGDIIDMIEQLPPSRIVDMYVEPIIPIEMMESQTDEGGPTPTPTPTDKGNPTETQKGCTTDEGCPTKTDKGSRNEKDYGFCDGTTYDGVHVQDLGDRTSESDMSFEVDSDYEQSDDDGLYEANVDEDAEWAGFDNSKGKEPNLNDDIDDDDDDKDYGDDSSDDLHSACSNSDDDRKKDKFHEYRRETDLGKVQFTVGMKFPSAKEFREAVREYSIKEGKDIKFVKNETTRVKAKCDTEGCGWSVMASLSQKGESFQVKTHKSEHDCLRSFKVRHVTSKYLAEKYVDSIRSNPDMPLDHLQQRVKKDLVVDISHTQAYRAKRKALNLIEGTNLEQFGRLRDYCEEIRRTNPNTTIIIKTIPSPTPDGQPIFERIYVCLGALKHKDDMLAGCRGAVHNKFASWDEAYRAWLADTCQVEQMVPPPILPSLEDAAGLSSEYIPPGKDAFLLWLILAMMFCFIVVAATVMFYLF</sequence>
<organism evidence="5 6">
    <name type="scientific">Rhododendron simsii</name>
    <name type="common">Sims's rhododendron</name>
    <dbReference type="NCBI Taxonomy" id="118357"/>
    <lineage>
        <taxon>Eukaryota</taxon>
        <taxon>Viridiplantae</taxon>
        <taxon>Streptophyta</taxon>
        <taxon>Embryophyta</taxon>
        <taxon>Tracheophyta</taxon>
        <taxon>Spermatophyta</taxon>
        <taxon>Magnoliopsida</taxon>
        <taxon>eudicotyledons</taxon>
        <taxon>Gunneridae</taxon>
        <taxon>Pentapetalae</taxon>
        <taxon>asterids</taxon>
        <taxon>Ericales</taxon>
        <taxon>Ericaceae</taxon>
        <taxon>Ericoideae</taxon>
        <taxon>Rhodoreae</taxon>
        <taxon>Rhododendron</taxon>
    </lineage>
</organism>
<evidence type="ECO:0000259" key="3">
    <source>
        <dbReference type="Pfam" id="PF03108"/>
    </source>
</evidence>
<feature type="region of interest" description="Disordered" evidence="1">
    <location>
        <begin position="190"/>
        <end position="236"/>
    </location>
</feature>
<dbReference type="Pfam" id="PF26130">
    <property type="entry name" value="PB1-like"/>
    <property type="match status" value="1"/>
</dbReference>
<feature type="compositionally biased region" description="Basic and acidic residues" evidence="1">
    <location>
        <begin position="127"/>
        <end position="139"/>
    </location>
</feature>
<evidence type="ECO:0000313" key="6">
    <source>
        <dbReference type="Proteomes" id="UP000626092"/>
    </source>
</evidence>
<feature type="compositionally biased region" description="Polar residues" evidence="1">
    <location>
        <begin position="107"/>
        <end position="118"/>
    </location>
</feature>
<name>A0A834H1W7_RHOSS</name>
<evidence type="ECO:0000313" key="5">
    <source>
        <dbReference type="EMBL" id="KAF7143852.1"/>
    </source>
</evidence>
<dbReference type="InterPro" id="IPR004332">
    <property type="entry name" value="Transposase_MuDR"/>
</dbReference>
<keyword evidence="2" id="KW-0472">Membrane</keyword>
<feature type="region of interest" description="Disordered" evidence="1">
    <location>
        <begin position="92"/>
        <end position="177"/>
    </location>
</feature>
<evidence type="ECO:0000256" key="1">
    <source>
        <dbReference type="SAM" id="MobiDB-lite"/>
    </source>
</evidence>
<evidence type="ECO:0000259" key="4">
    <source>
        <dbReference type="Pfam" id="PF26130"/>
    </source>
</evidence>
<feature type="transmembrane region" description="Helical" evidence="2">
    <location>
        <begin position="505"/>
        <end position="528"/>
    </location>
</feature>
<dbReference type="Pfam" id="PF03108">
    <property type="entry name" value="DBD_Tnp_Mut"/>
    <property type="match status" value="1"/>
</dbReference>
<dbReference type="InterPro" id="IPR058594">
    <property type="entry name" value="PB1-like_dom_pln"/>
</dbReference>
<feature type="compositionally biased region" description="Acidic residues" evidence="1">
    <location>
        <begin position="203"/>
        <end position="221"/>
    </location>
</feature>
<feature type="domain" description="PB1-like" evidence="4">
    <location>
        <begin position="12"/>
        <end position="52"/>
    </location>
</feature>
<dbReference type="OrthoDB" id="1918246at2759"/>
<gene>
    <name evidence="5" type="ORF">RHSIM_Rhsim05G0162200</name>
</gene>
<dbReference type="Proteomes" id="UP000626092">
    <property type="component" value="Unassembled WGS sequence"/>
</dbReference>
<dbReference type="PANTHER" id="PTHR31973">
    <property type="entry name" value="POLYPROTEIN, PUTATIVE-RELATED"/>
    <property type="match status" value="1"/>
</dbReference>
<keyword evidence="2" id="KW-0812">Transmembrane</keyword>
<feature type="domain" description="Transposase MuDR plant" evidence="3">
    <location>
        <begin position="252"/>
        <end position="317"/>
    </location>
</feature>